<evidence type="ECO:0008006" key="4">
    <source>
        <dbReference type="Google" id="ProtNLM"/>
    </source>
</evidence>
<feature type="compositionally biased region" description="Low complexity" evidence="1">
    <location>
        <begin position="519"/>
        <end position="540"/>
    </location>
</feature>
<feature type="compositionally biased region" description="Gly residues" evidence="1">
    <location>
        <begin position="713"/>
        <end position="722"/>
    </location>
</feature>
<feature type="region of interest" description="Disordered" evidence="1">
    <location>
        <begin position="407"/>
        <end position="428"/>
    </location>
</feature>
<gene>
    <name evidence="2" type="ORF">HYH02_002422</name>
</gene>
<feature type="compositionally biased region" description="Basic and acidic residues" evidence="1">
    <location>
        <begin position="503"/>
        <end position="518"/>
    </location>
</feature>
<feature type="compositionally biased region" description="Low complexity" evidence="1">
    <location>
        <begin position="291"/>
        <end position="322"/>
    </location>
</feature>
<feature type="compositionally biased region" description="Low complexity" evidence="1">
    <location>
        <begin position="588"/>
        <end position="632"/>
    </location>
</feature>
<feature type="compositionally biased region" description="Acidic residues" evidence="1">
    <location>
        <begin position="409"/>
        <end position="421"/>
    </location>
</feature>
<evidence type="ECO:0000256" key="1">
    <source>
        <dbReference type="SAM" id="MobiDB-lite"/>
    </source>
</evidence>
<feature type="compositionally biased region" description="Low complexity" evidence="1">
    <location>
        <begin position="558"/>
        <end position="568"/>
    </location>
</feature>
<dbReference type="EMBL" id="JAEHOD010000004">
    <property type="protein sequence ID" value="KAG2453090.1"/>
    <property type="molecule type" value="Genomic_DNA"/>
</dbReference>
<sequence length="787" mass="79268">MPFAYRKEDGELYVLLSLQRTKRKLKPAQAAAEAEAAAAGAAPRALAYTFLGGKIEASDNGDARLTAAREAHEETHGLLHTKQVLAALCGQPHERMVADVAYTPSTSSSSTSSTSNSSSSHSSSSSTGDASSAAAPQAGGSGRPAAADVPAPFEYFPTGRYMLFALHLPDAWRLPEACEAKLQAGERHPEAEKVLGLEWVSLRQLSFIKRGALQRVTLGRGLYAGGSSSSSSSSSSRHGTTHSPVAPPTAPISEVQAGASAAAAASDAAAQPSASSSSSAAAAPEAAAAAAAAAAQQPQPDASSSSSSSSASDTAPATVAAAAGGGGGDAGPAVHVPGGQYPALAHHFLADMLRNKRLSVGIYSWLLCMRRHLRQWHGFRGTRADEAAEEAAALVKANWFSRQQLGEEAAAEEGEDVDSDGELLPPLASASASASASAAAGLGGLEDLFSDLPSSLQVSSRSRQQAAGNNSGSRKAAGHDAHRGRGALAAAELAQAARLGRAETSRLAKEDALRRQEAAKAAGRAAAAAAAAAAAKPAAADSLQAPPPRRPPPPLLPLPEAASPSSALSPPPLTLPPLPPAPLPAALPRPSSSLASAAAPSAPANSTQATTNTGASSTANTNRTTGSARAASYTVWRIDGTPDSRAGEPRAAETRLRMHPPPSSRARDMPSSSPHSTSHSQSIGQGQGQGPAGPPPHWSGHAQGSPAASARNLGGGGGGGGVAEVAVWRLDGEVEWSGSVAPGTTVLKQQQQQSAARTGDTGPRDTAGRSSRPPVNPSAGEQESGRL</sequence>
<accession>A0A835WV78</accession>
<feature type="region of interest" description="Disordered" evidence="1">
    <location>
        <begin position="503"/>
        <end position="723"/>
    </location>
</feature>
<organism evidence="2 3">
    <name type="scientific">Chlamydomonas schloesseri</name>
    <dbReference type="NCBI Taxonomy" id="2026947"/>
    <lineage>
        <taxon>Eukaryota</taxon>
        <taxon>Viridiplantae</taxon>
        <taxon>Chlorophyta</taxon>
        <taxon>core chlorophytes</taxon>
        <taxon>Chlorophyceae</taxon>
        <taxon>CS clade</taxon>
        <taxon>Chlamydomonadales</taxon>
        <taxon>Chlamydomonadaceae</taxon>
        <taxon>Chlamydomonas</taxon>
    </lineage>
</organism>
<comment type="caution">
    <text evidence="2">The sequence shown here is derived from an EMBL/GenBank/DDBJ whole genome shotgun (WGS) entry which is preliminary data.</text>
</comment>
<dbReference type="Proteomes" id="UP000613740">
    <property type="component" value="Unassembled WGS sequence"/>
</dbReference>
<dbReference type="OrthoDB" id="551398at2759"/>
<name>A0A835WV78_9CHLO</name>
<evidence type="ECO:0000313" key="3">
    <source>
        <dbReference type="Proteomes" id="UP000613740"/>
    </source>
</evidence>
<feature type="compositionally biased region" description="Low complexity" evidence="1">
    <location>
        <begin position="670"/>
        <end position="684"/>
    </location>
</feature>
<reference evidence="2" key="1">
    <citation type="journal article" date="2020" name="bioRxiv">
        <title>Comparative genomics of Chlamydomonas.</title>
        <authorList>
            <person name="Craig R.J."/>
            <person name="Hasan A.R."/>
            <person name="Ness R.W."/>
            <person name="Keightley P.D."/>
        </authorList>
    </citation>
    <scope>NUCLEOTIDE SEQUENCE</scope>
    <source>
        <strain evidence="2">CCAP 11/173</strain>
    </source>
</reference>
<proteinExistence type="predicted"/>
<feature type="region of interest" description="Disordered" evidence="1">
    <location>
        <begin position="456"/>
        <end position="486"/>
    </location>
</feature>
<feature type="region of interest" description="Disordered" evidence="1">
    <location>
        <begin position="102"/>
        <end position="146"/>
    </location>
</feature>
<dbReference type="AlphaFoldDB" id="A0A835WV78"/>
<feature type="compositionally biased region" description="Low complexity" evidence="1">
    <location>
        <begin position="456"/>
        <end position="465"/>
    </location>
</feature>
<protein>
    <recommendedName>
        <fullName evidence="4">Nudix hydrolase domain-containing protein</fullName>
    </recommendedName>
</protein>
<feature type="region of interest" description="Disordered" evidence="1">
    <location>
        <begin position="291"/>
        <end position="333"/>
    </location>
</feature>
<feature type="compositionally biased region" description="Pro residues" evidence="1">
    <location>
        <begin position="545"/>
        <end position="557"/>
    </location>
</feature>
<evidence type="ECO:0000313" key="2">
    <source>
        <dbReference type="EMBL" id="KAG2453090.1"/>
    </source>
</evidence>
<feature type="region of interest" description="Disordered" evidence="1">
    <location>
        <begin position="224"/>
        <end position="251"/>
    </location>
</feature>
<feature type="compositionally biased region" description="Low complexity" evidence="1">
    <location>
        <begin position="105"/>
        <end position="146"/>
    </location>
</feature>
<feature type="region of interest" description="Disordered" evidence="1">
    <location>
        <begin position="738"/>
        <end position="787"/>
    </location>
</feature>
<feature type="compositionally biased region" description="Pro residues" evidence="1">
    <location>
        <begin position="569"/>
        <end position="587"/>
    </location>
</feature>
<feature type="compositionally biased region" description="Basic and acidic residues" evidence="1">
    <location>
        <begin position="640"/>
        <end position="656"/>
    </location>
</feature>
<feature type="compositionally biased region" description="Polar residues" evidence="1">
    <location>
        <begin position="746"/>
        <end position="756"/>
    </location>
</feature>
<feature type="compositionally biased region" description="Low complexity" evidence="1">
    <location>
        <begin position="227"/>
        <end position="236"/>
    </location>
</feature>
<keyword evidence="3" id="KW-1185">Reference proteome</keyword>